<protein>
    <submittedName>
        <fullName evidence="3">Vacuolar sorting-associated 11 like</fullName>
    </submittedName>
</protein>
<dbReference type="InterPro" id="IPR015940">
    <property type="entry name" value="UBA"/>
</dbReference>
<proteinExistence type="predicted"/>
<feature type="compositionally biased region" description="Polar residues" evidence="1">
    <location>
        <begin position="103"/>
        <end position="118"/>
    </location>
</feature>
<dbReference type="PROSITE" id="PS50030">
    <property type="entry name" value="UBA"/>
    <property type="match status" value="1"/>
</dbReference>
<dbReference type="SUPFAM" id="SSF46934">
    <property type="entry name" value="UBA-like"/>
    <property type="match status" value="1"/>
</dbReference>
<organism evidence="3 4">
    <name type="scientific">Pyrenophora seminiperda CCB06</name>
    <dbReference type="NCBI Taxonomy" id="1302712"/>
    <lineage>
        <taxon>Eukaryota</taxon>
        <taxon>Fungi</taxon>
        <taxon>Dikarya</taxon>
        <taxon>Ascomycota</taxon>
        <taxon>Pezizomycotina</taxon>
        <taxon>Dothideomycetes</taxon>
        <taxon>Pleosporomycetidae</taxon>
        <taxon>Pleosporales</taxon>
        <taxon>Pleosporineae</taxon>
        <taxon>Pleosporaceae</taxon>
        <taxon>Pyrenophora</taxon>
    </lineage>
</organism>
<dbReference type="EMBL" id="KE747817">
    <property type="protein sequence ID" value="RMZ69096.1"/>
    <property type="molecule type" value="Genomic_DNA"/>
</dbReference>
<feature type="domain" description="UBA" evidence="2">
    <location>
        <begin position="214"/>
        <end position="253"/>
    </location>
</feature>
<feature type="compositionally biased region" description="Polar residues" evidence="1">
    <location>
        <begin position="266"/>
        <end position="275"/>
    </location>
</feature>
<feature type="compositionally biased region" description="Polar residues" evidence="1">
    <location>
        <begin position="49"/>
        <end position="59"/>
    </location>
</feature>
<feature type="compositionally biased region" description="Polar residues" evidence="1">
    <location>
        <begin position="435"/>
        <end position="449"/>
    </location>
</feature>
<feature type="region of interest" description="Disordered" evidence="1">
    <location>
        <begin position="22"/>
        <end position="189"/>
    </location>
</feature>
<dbReference type="CDD" id="cd14308">
    <property type="entry name" value="UBA_Mud1_like"/>
    <property type="match status" value="1"/>
</dbReference>
<name>A0A3M7M3P3_9PLEO</name>
<dbReference type="Proteomes" id="UP000265663">
    <property type="component" value="Unassembled WGS sequence"/>
</dbReference>
<dbReference type="Gene3D" id="1.10.8.10">
    <property type="entry name" value="DNA helicase RuvA subunit, C-terminal domain"/>
    <property type="match status" value="1"/>
</dbReference>
<feature type="region of interest" description="Disordered" evidence="1">
    <location>
        <begin position="257"/>
        <end position="280"/>
    </location>
</feature>
<evidence type="ECO:0000259" key="2">
    <source>
        <dbReference type="PROSITE" id="PS50030"/>
    </source>
</evidence>
<dbReference type="AlphaFoldDB" id="A0A3M7M3P3"/>
<accession>A0A3M7M3P3</accession>
<reference evidence="3 4" key="1">
    <citation type="journal article" date="2014" name="PLoS ONE">
        <title>De novo Genome Assembly of the Fungal Plant Pathogen Pyrenophora semeniperda.</title>
        <authorList>
            <person name="Soliai M.M."/>
            <person name="Meyer S.E."/>
            <person name="Udall J.A."/>
            <person name="Elzinga D.E."/>
            <person name="Hermansen R.A."/>
            <person name="Bodily P.M."/>
            <person name="Hart A.A."/>
            <person name="Coleman C.E."/>
        </authorList>
    </citation>
    <scope>NUCLEOTIDE SEQUENCE [LARGE SCALE GENOMIC DNA]</scope>
    <source>
        <strain evidence="3 4">CCB06</strain>
        <tissue evidence="3">Mycelium</tissue>
    </source>
</reference>
<dbReference type="SMART" id="SM00165">
    <property type="entry name" value="UBA"/>
    <property type="match status" value="1"/>
</dbReference>
<feature type="compositionally biased region" description="Polar residues" evidence="1">
    <location>
        <begin position="489"/>
        <end position="499"/>
    </location>
</feature>
<evidence type="ECO:0000256" key="1">
    <source>
        <dbReference type="SAM" id="MobiDB-lite"/>
    </source>
</evidence>
<dbReference type="InterPro" id="IPR009060">
    <property type="entry name" value="UBA-like_sf"/>
</dbReference>
<dbReference type="OrthoDB" id="5404794at2759"/>
<feature type="region of interest" description="Disordered" evidence="1">
    <location>
        <begin position="346"/>
        <end position="527"/>
    </location>
</feature>
<keyword evidence="4" id="KW-1185">Reference proteome</keyword>
<gene>
    <name evidence="3" type="ORF">GMOD_00003011</name>
</gene>
<evidence type="ECO:0000313" key="3">
    <source>
        <dbReference type="EMBL" id="RMZ69096.1"/>
    </source>
</evidence>
<sequence length="527" mass="57467">MTQQRVMEAVRAPAMLQQELEIGRPLYEPPPEPSVPWSDLMKFTPGEVSEQTESSTCEPPTTDPSDTHLRITQKDPLSTSSQPGRAGSSGLRSSPLKSEGFHAQTNHVEQKSLPSHSSLAADPDMPPTAPPVSQRSDKEEARKPTRRSKTKVSTQGSDDDFMAIGLPVDQYKPRPSRSRSLKVDSEDHTDYSIRPEKTRRRRTAASVVATNTVTTPEKVRQICDMGFTPSTTTRALERNNGDVMHTIDWLVSNNVNHDELAPQSPPRTKSASKKATQVPAMDSDAIQDIMRNLNEYRRDESEVETLASDSIAVQCEATNNATTSTNTGLLPDMGPITSPTKVQVIIPKKSPRPVPTHPADATIASSKKAKRRKTTLDKPEEEPIASTSDVPENTNEKKKRGRPKKAASTVAPIELPEPTSEVSDQDANKEYRDGNLQSIPPNSASETAQLESETELKETKLLAPTESESPAKSNPPSNPPPAIASATPEQSTKPATASPITKGKVPYRVGLSKRARITPLLRTLKKS</sequence>
<evidence type="ECO:0000313" key="4">
    <source>
        <dbReference type="Proteomes" id="UP000265663"/>
    </source>
</evidence>